<dbReference type="AlphaFoldDB" id="A0A2J8AA88"/>
<dbReference type="Proteomes" id="UP000236333">
    <property type="component" value="Unassembled WGS sequence"/>
</dbReference>
<keyword evidence="5 7" id="KW-1133">Transmembrane helix</keyword>
<evidence type="ECO:0000256" key="3">
    <source>
        <dbReference type="ARBA" id="ARBA00006483"/>
    </source>
</evidence>
<dbReference type="PANTHER" id="PTHR19317:SF0">
    <property type="entry name" value="PRENYLATED RAB ACCEPTOR PROTEIN 1"/>
    <property type="match status" value="1"/>
</dbReference>
<evidence type="ECO:0000256" key="2">
    <source>
        <dbReference type="ARBA" id="ARBA00004141"/>
    </source>
</evidence>
<keyword evidence="7" id="KW-0813">Transport</keyword>
<feature type="transmembrane region" description="Helical" evidence="7">
    <location>
        <begin position="71"/>
        <end position="87"/>
    </location>
</feature>
<comment type="similarity">
    <text evidence="3 7">Belongs to the PRA1 family.</text>
</comment>
<name>A0A2J8AA88_9CHLO</name>
<comment type="subcellular location">
    <subcellularLocation>
        <location evidence="2 7">Membrane</location>
        <topology evidence="2 7">Multi-pass membrane protein</topology>
    </subcellularLocation>
</comment>
<reference evidence="8 9" key="1">
    <citation type="journal article" date="2017" name="Mol. Biol. Evol.">
        <title>The 4-celled Tetrabaena socialis nuclear genome reveals the essential components for genetic control of cell number at the origin of multicellularity in the volvocine lineage.</title>
        <authorList>
            <person name="Featherston J."/>
            <person name="Arakaki Y."/>
            <person name="Hanschen E.R."/>
            <person name="Ferris P.J."/>
            <person name="Michod R.E."/>
            <person name="Olson B.J.S.C."/>
            <person name="Nozaki H."/>
            <person name="Durand P.M."/>
        </authorList>
    </citation>
    <scope>NUCLEOTIDE SEQUENCE [LARGE SCALE GENOMIC DNA]</scope>
    <source>
        <strain evidence="8 9">NIES-571</strain>
    </source>
</reference>
<keyword evidence="6 7" id="KW-0472">Membrane</keyword>
<dbReference type="GO" id="GO:0005783">
    <property type="term" value="C:endoplasmic reticulum"/>
    <property type="evidence" value="ECO:0007669"/>
    <property type="project" value="UniProtKB-ARBA"/>
</dbReference>
<sequence>MAQMGAASGGNPAASTGAMAVIVTRLKDYAGGVLAQRKPWNEVVDRNSFSKPNTIAEAASRIRKNATYFKVNYLIAMLLTTAVTFVMNPTALLVLALLMGSWIYVFIVRTGPLVIGGRTISDREKLLGMSAASFIVIFFLTSVGTVFFSALSLSLAVVVAHGALREPDNLFIDEGETQTGLFNIFAVPPAAATTTV</sequence>
<dbReference type="GO" id="GO:0005794">
    <property type="term" value="C:Golgi apparatus"/>
    <property type="evidence" value="ECO:0007669"/>
    <property type="project" value="TreeGrafter"/>
</dbReference>
<dbReference type="EMBL" id="PGGS01000090">
    <property type="protein sequence ID" value="PNH09446.1"/>
    <property type="molecule type" value="Genomic_DNA"/>
</dbReference>
<organism evidence="8 9">
    <name type="scientific">Tetrabaena socialis</name>
    <dbReference type="NCBI Taxonomy" id="47790"/>
    <lineage>
        <taxon>Eukaryota</taxon>
        <taxon>Viridiplantae</taxon>
        <taxon>Chlorophyta</taxon>
        <taxon>core chlorophytes</taxon>
        <taxon>Chlorophyceae</taxon>
        <taxon>CS clade</taxon>
        <taxon>Chlamydomonadales</taxon>
        <taxon>Tetrabaenaceae</taxon>
        <taxon>Tetrabaena</taxon>
    </lineage>
</organism>
<proteinExistence type="inferred from homology"/>
<keyword evidence="9" id="KW-1185">Reference proteome</keyword>
<evidence type="ECO:0000256" key="1">
    <source>
        <dbReference type="ARBA" id="ARBA00002501"/>
    </source>
</evidence>
<evidence type="ECO:0000313" key="9">
    <source>
        <dbReference type="Proteomes" id="UP000236333"/>
    </source>
</evidence>
<gene>
    <name evidence="8" type="ORF">TSOC_003933</name>
</gene>
<dbReference type="GO" id="GO:0016020">
    <property type="term" value="C:membrane"/>
    <property type="evidence" value="ECO:0007669"/>
    <property type="project" value="UniProtKB-SubCell"/>
</dbReference>
<dbReference type="Pfam" id="PF03208">
    <property type="entry name" value="PRA1"/>
    <property type="match status" value="1"/>
</dbReference>
<comment type="function">
    <text evidence="1 7">May be involved in both secretory and endocytic intracellular trafficking in the endosomal/prevacuolar compartments.</text>
</comment>
<accession>A0A2J8AA88</accession>
<evidence type="ECO:0000313" key="8">
    <source>
        <dbReference type="EMBL" id="PNH09446.1"/>
    </source>
</evidence>
<evidence type="ECO:0000256" key="4">
    <source>
        <dbReference type="ARBA" id="ARBA00022692"/>
    </source>
</evidence>
<dbReference type="OrthoDB" id="63113at2759"/>
<feature type="transmembrane region" description="Helical" evidence="7">
    <location>
        <begin position="93"/>
        <end position="115"/>
    </location>
</feature>
<feature type="transmembrane region" description="Helical" evidence="7">
    <location>
        <begin position="127"/>
        <end position="160"/>
    </location>
</feature>
<dbReference type="PANTHER" id="PTHR19317">
    <property type="entry name" value="PRENYLATED RAB ACCEPTOR 1-RELATED"/>
    <property type="match status" value="1"/>
</dbReference>
<comment type="caution">
    <text evidence="8">The sequence shown here is derived from an EMBL/GenBank/DDBJ whole genome shotgun (WGS) entry which is preliminary data.</text>
</comment>
<evidence type="ECO:0000256" key="6">
    <source>
        <dbReference type="ARBA" id="ARBA00023136"/>
    </source>
</evidence>
<evidence type="ECO:0000256" key="7">
    <source>
        <dbReference type="RuleBase" id="RU363107"/>
    </source>
</evidence>
<dbReference type="InterPro" id="IPR004895">
    <property type="entry name" value="Prenylated_rab_accept_PRA1"/>
</dbReference>
<protein>
    <recommendedName>
        <fullName evidence="7">PRA1 family protein</fullName>
    </recommendedName>
</protein>
<keyword evidence="4 7" id="KW-0812">Transmembrane</keyword>
<evidence type="ECO:0000256" key="5">
    <source>
        <dbReference type="ARBA" id="ARBA00022989"/>
    </source>
</evidence>
<dbReference type="GO" id="GO:0016192">
    <property type="term" value="P:vesicle-mediated transport"/>
    <property type="evidence" value="ECO:0007669"/>
    <property type="project" value="UniProtKB-ARBA"/>
</dbReference>